<feature type="non-terminal residue" evidence="2">
    <location>
        <position position="93"/>
    </location>
</feature>
<sequence>PACCCSCNARKLLIALGNILITALLWTAAFAGQRRCLPIYTMLEIIFYGAVSIWLLGVDRLPIIYAVFLLPLFIFCIMFIPIVIVSYYQSCKS</sequence>
<feature type="non-terminal residue" evidence="2">
    <location>
        <position position="1"/>
    </location>
</feature>
<protein>
    <recommendedName>
        <fullName evidence="4">G protein-coupled receptor</fullName>
    </recommendedName>
</protein>
<dbReference type="Proteomes" id="UP001432027">
    <property type="component" value="Unassembled WGS sequence"/>
</dbReference>
<keyword evidence="1" id="KW-1133">Transmembrane helix</keyword>
<evidence type="ECO:0008006" key="4">
    <source>
        <dbReference type="Google" id="ProtNLM"/>
    </source>
</evidence>
<feature type="transmembrane region" description="Helical" evidence="1">
    <location>
        <begin position="39"/>
        <end position="57"/>
    </location>
</feature>
<keyword evidence="3" id="KW-1185">Reference proteome</keyword>
<feature type="transmembrane region" description="Helical" evidence="1">
    <location>
        <begin position="63"/>
        <end position="88"/>
    </location>
</feature>
<accession>A0AAV5TWB6</accession>
<organism evidence="2 3">
    <name type="scientific">Pristionchus entomophagus</name>
    <dbReference type="NCBI Taxonomy" id="358040"/>
    <lineage>
        <taxon>Eukaryota</taxon>
        <taxon>Metazoa</taxon>
        <taxon>Ecdysozoa</taxon>
        <taxon>Nematoda</taxon>
        <taxon>Chromadorea</taxon>
        <taxon>Rhabditida</taxon>
        <taxon>Rhabditina</taxon>
        <taxon>Diplogasteromorpha</taxon>
        <taxon>Diplogasteroidea</taxon>
        <taxon>Neodiplogasteridae</taxon>
        <taxon>Pristionchus</taxon>
    </lineage>
</organism>
<proteinExistence type="predicted"/>
<keyword evidence="1" id="KW-0472">Membrane</keyword>
<comment type="caution">
    <text evidence="2">The sequence shown here is derived from an EMBL/GenBank/DDBJ whole genome shotgun (WGS) entry which is preliminary data.</text>
</comment>
<keyword evidence="1" id="KW-0812">Transmembrane</keyword>
<feature type="transmembrane region" description="Helical" evidence="1">
    <location>
        <begin position="12"/>
        <end position="32"/>
    </location>
</feature>
<evidence type="ECO:0000256" key="1">
    <source>
        <dbReference type="SAM" id="Phobius"/>
    </source>
</evidence>
<reference evidence="2" key="1">
    <citation type="submission" date="2023-10" db="EMBL/GenBank/DDBJ databases">
        <title>Genome assembly of Pristionchus species.</title>
        <authorList>
            <person name="Yoshida K."/>
            <person name="Sommer R.J."/>
        </authorList>
    </citation>
    <scope>NUCLEOTIDE SEQUENCE</scope>
    <source>
        <strain evidence="2">RS0144</strain>
    </source>
</reference>
<dbReference type="EMBL" id="BTSX01000005">
    <property type="protein sequence ID" value="GMS98845.1"/>
    <property type="molecule type" value="Genomic_DNA"/>
</dbReference>
<dbReference type="AlphaFoldDB" id="A0AAV5TWB6"/>
<name>A0AAV5TWB6_9BILA</name>
<evidence type="ECO:0000313" key="2">
    <source>
        <dbReference type="EMBL" id="GMS98845.1"/>
    </source>
</evidence>
<gene>
    <name evidence="2" type="ORF">PENTCL1PPCAC_21020</name>
</gene>
<evidence type="ECO:0000313" key="3">
    <source>
        <dbReference type="Proteomes" id="UP001432027"/>
    </source>
</evidence>